<feature type="domain" description="USP" evidence="3">
    <location>
        <begin position="1"/>
        <end position="128"/>
    </location>
</feature>
<dbReference type="Gene3D" id="3.90.70.10">
    <property type="entry name" value="Cysteine proteinases"/>
    <property type="match status" value="1"/>
</dbReference>
<dbReference type="InterPro" id="IPR018200">
    <property type="entry name" value="USP_CS"/>
</dbReference>
<gene>
    <name evidence="4" type="ORF">LAZ67_5001139</name>
</gene>
<evidence type="ECO:0000313" key="4">
    <source>
        <dbReference type="EMBL" id="UYV67533.1"/>
    </source>
</evidence>
<keyword evidence="5" id="KW-1185">Reference proteome</keyword>
<name>A0ABY6KFF0_9ARAC</name>
<protein>
    <recommendedName>
        <fullName evidence="2">ubiquitinyl hydrolase 1</fullName>
        <ecNumber evidence="2">3.4.19.12</ecNumber>
    </recommendedName>
</protein>
<dbReference type="InterPro" id="IPR038765">
    <property type="entry name" value="Papain-like_cys_pep_sf"/>
</dbReference>
<dbReference type="PANTHER" id="PTHR21646">
    <property type="entry name" value="UBIQUITIN CARBOXYL-TERMINAL HYDROLASE"/>
    <property type="match status" value="1"/>
</dbReference>
<evidence type="ECO:0000259" key="3">
    <source>
        <dbReference type="PROSITE" id="PS50235"/>
    </source>
</evidence>
<evidence type="ECO:0000256" key="2">
    <source>
        <dbReference type="ARBA" id="ARBA00012759"/>
    </source>
</evidence>
<dbReference type="SUPFAM" id="SSF54001">
    <property type="entry name" value="Cysteine proteinases"/>
    <property type="match status" value="1"/>
</dbReference>
<organism evidence="4 5">
    <name type="scientific">Cordylochernes scorpioides</name>
    <dbReference type="NCBI Taxonomy" id="51811"/>
    <lineage>
        <taxon>Eukaryota</taxon>
        <taxon>Metazoa</taxon>
        <taxon>Ecdysozoa</taxon>
        <taxon>Arthropoda</taxon>
        <taxon>Chelicerata</taxon>
        <taxon>Arachnida</taxon>
        <taxon>Pseudoscorpiones</taxon>
        <taxon>Cheliferoidea</taxon>
        <taxon>Chernetidae</taxon>
        <taxon>Cordylochernes</taxon>
    </lineage>
</organism>
<dbReference type="InterPro" id="IPR001394">
    <property type="entry name" value="Peptidase_C19_UCH"/>
</dbReference>
<evidence type="ECO:0000256" key="1">
    <source>
        <dbReference type="ARBA" id="ARBA00000707"/>
    </source>
</evidence>
<dbReference type="InterPro" id="IPR028889">
    <property type="entry name" value="USP"/>
</dbReference>
<sequence>MYCFEELFKDESPQDYVCYNCQSKVSLNSSFGIKKWPIILIIQLLRFSAFDMPKMNKMVSCPITLELEKFIPKTNYNLFGVISHYGTLKYGHFKATVNWYKFDDNSVKKIAPNNIITSNAFVFFTKFRVKKNHSSSFSIWPTHQCL</sequence>
<dbReference type="Proteomes" id="UP001235939">
    <property type="component" value="Chromosome 05"/>
</dbReference>
<dbReference type="Pfam" id="PF00443">
    <property type="entry name" value="UCH"/>
    <property type="match status" value="1"/>
</dbReference>
<dbReference type="PROSITE" id="PS50235">
    <property type="entry name" value="USP_3"/>
    <property type="match status" value="1"/>
</dbReference>
<dbReference type="EMBL" id="CP092867">
    <property type="protein sequence ID" value="UYV67533.1"/>
    <property type="molecule type" value="Genomic_DNA"/>
</dbReference>
<dbReference type="PROSITE" id="PS00973">
    <property type="entry name" value="USP_2"/>
    <property type="match status" value="1"/>
</dbReference>
<reference evidence="4 5" key="1">
    <citation type="submission" date="2022-01" db="EMBL/GenBank/DDBJ databases">
        <title>A chromosomal length assembly of Cordylochernes scorpioides.</title>
        <authorList>
            <person name="Zeh D."/>
            <person name="Zeh J."/>
        </authorList>
    </citation>
    <scope>NUCLEOTIDE SEQUENCE [LARGE SCALE GENOMIC DNA]</scope>
    <source>
        <strain evidence="4">IN4F17</strain>
        <tissue evidence="4">Whole Body</tissue>
    </source>
</reference>
<evidence type="ECO:0000313" key="5">
    <source>
        <dbReference type="Proteomes" id="UP001235939"/>
    </source>
</evidence>
<dbReference type="EC" id="3.4.19.12" evidence="2"/>
<accession>A0ABY6KFF0</accession>
<proteinExistence type="predicted"/>
<dbReference type="InterPro" id="IPR050185">
    <property type="entry name" value="Ub_carboxyl-term_hydrolase"/>
</dbReference>
<comment type="catalytic activity">
    <reaction evidence="1">
        <text>Thiol-dependent hydrolysis of ester, thioester, amide, peptide and isopeptide bonds formed by the C-terminal Gly of ubiquitin (a 76-residue protein attached to proteins as an intracellular targeting signal).</text>
        <dbReference type="EC" id="3.4.19.12"/>
    </reaction>
</comment>